<comment type="caution">
    <text evidence="2">The sequence shown here is derived from an EMBL/GenBank/DDBJ whole genome shotgun (WGS) entry which is preliminary data.</text>
</comment>
<reference evidence="2" key="2">
    <citation type="journal article" date="2021" name="PeerJ">
        <title>Extensive microbial diversity within the chicken gut microbiome revealed by metagenomics and culture.</title>
        <authorList>
            <person name="Gilroy R."/>
            <person name="Ravi A."/>
            <person name="Getino M."/>
            <person name="Pursley I."/>
            <person name="Horton D.L."/>
            <person name="Alikhan N.F."/>
            <person name="Baker D."/>
            <person name="Gharbi K."/>
            <person name="Hall N."/>
            <person name="Watson M."/>
            <person name="Adriaenssens E.M."/>
            <person name="Foster-Nyarko E."/>
            <person name="Jarju S."/>
            <person name="Secka A."/>
            <person name="Antonio M."/>
            <person name="Oren A."/>
            <person name="Chaudhuri R.R."/>
            <person name="La Ragione R."/>
            <person name="Hildebrand F."/>
            <person name="Pallen M.J."/>
        </authorList>
    </citation>
    <scope>NUCLEOTIDE SEQUENCE</scope>
    <source>
        <strain evidence="2">CHK160-1198</strain>
    </source>
</reference>
<dbReference type="PANTHER" id="PTHR41373">
    <property type="entry name" value="DUF2156 DOMAIN-CONTAINING PROTEIN"/>
    <property type="match status" value="1"/>
</dbReference>
<evidence type="ECO:0000313" key="2">
    <source>
        <dbReference type="EMBL" id="HIU64673.1"/>
    </source>
</evidence>
<dbReference type="PIRSF" id="PIRSF018688">
    <property type="entry name" value="UCP018688"/>
    <property type="match status" value="1"/>
</dbReference>
<dbReference type="Pfam" id="PF09924">
    <property type="entry name" value="LPG_synthase_C"/>
    <property type="match status" value="1"/>
</dbReference>
<dbReference type="Proteomes" id="UP000824099">
    <property type="component" value="Unassembled WGS sequence"/>
</dbReference>
<dbReference type="InterPro" id="IPR016732">
    <property type="entry name" value="UCP018688"/>
</dbReference>
<dbReference type="Gene3D" id="3.40.630.30">
    <property type="match status" value="1"/>
</dbReference>
<dbReference type="EMBL" id="DVNI01000106">
    <property type="protein sequence ID" value="HIU64673.1"/>
    <property type="molecule type" value="Genomic_DNA"/>
</dbReference>
<reference evidence="2" key="1">
    <citation type="submission" date="2020-10" db="EMBL/GenBank/DDBJ databases">
        <authorList>
            <person name="Gilroy R."/>
        </authorList>
    </citation>
    <scope>NUCLEOTIDE SEQUENCE</scope>
    <source>
        <strain evidence="2">CHK160-1198</strain>
    </source>
</reference>
<dbReference type="InterPro" id="IPR024320">
    <property type="entry name" value="LPG_synthase_C"/>
</dbReference>
<dbReference type="InterPro" id="IPR016181">
    <property type="entry name" value="Acyl_CoA_acyltransferase"/>
</dbReference>
<protein>
    <submittedName>
        <fullName evidence="2">DUF2156 domain-containing protein</fullName>
    </submittedName>
</protein>
<name>A0A9D1SM42_9FIRM</name>
<sequence length="317" mass="36936">MFSAFLLKFCYNYYGANQLEGLSILEFKNIELQDKEIFDAYFTKGYYQGSECTFTNLFVWRTCYKIRWAISYNSLIIKVTRSNTTFILPPFGANPKDLPAIFAEIKESFHGESFQVRGIYEEQVPILEEFLHPDHEIIEDRDNWDYVYDRDSLATLAGRKYHSKKNHVNAFRKEHPNYEFSIIKPTDIEECIAFADLWCEKKGLNDDGLRCELCAVEDALRHYDILEIKGGLIRINGKVEAFTIAENLNKDMAVVHFEKANADIRGLYTVINQDFVSNVLTDVKYINREEDMGIEGLRTAKESYKPVFMTKKYTLTI</sequence>
<accession>A0A9D1SM42</accession>
<dbReference type="SUPFAM" id="SSF55729">
    <property type="entry name" value="Acyl-CoA N-acyltransferases (Nat)"/>
    <property type="match status" value="2"/>
</dbReference>
<evidence type="ECO:0000313" key="3">
    <source>
        <dbReference type="Proteomes" id="UP000824099"/>
    </source>
</evidence>
<dbReference type="PANTHER" id="PTHR41373:SF1">
    <property type="entry name" value="PHOSPHATIDYLGLYCEROL LYSYLTRANSFERASE C-TERMINAL DOMAIN-CONTAINING PROTEIN"/>
    <property type="match status" value="1"/>
</dbReference>
<evidence type="ECO:0000259" key="1">
    <source>
        <dbReference type="Pfam" id="PF09924"/>
    </source>
</evidence>
<dbReference type="AlphaFoldDB" id="A0A9D1SM42"/>
<gene>
    <name evidence="2" type="ORF">IAB06_06545</name>
</gene>
<proteinExistence type="predicted"/>
<feature type="domain" description="Phosphatidylglycerol lysyltransferase C-terminal" evidence="1">
    <location>
        <begin position="48"/>
        <end position="315"/>
    </location>
</feature>
<organism evidence="2 3">
    <name type="scientific">Candidatus Avacidaminococcus intestinavium</name>
    <dbReference type="NCBI Taxonomy" id="2840684"/>
    <lineage>
        <taxon>Bacteria</taxon>
        <taxon>Bacillati</taxon>
        <taxon>Bacillota</taxon>
        <taxon>Negativicutes</taxon>
        <taxon>Acidaminococcales</taxon>
        <taxon>Acidaminococcaceae</taxon>
        <taxon>Acidaminococcaceae incertae sedis</taxon>
        <taxon>Candidatus Avacidaminococcus</taxon>
    </lineage>
</organism>